<accession>A0A1W2DUR8</accession>
<proteinExistence type="predicted"/>
<dbReference type="RefSeq" id="WP_084354036.1">
    <property type="nucleotide sequence ID" value="NZ_FWYD01000018.1"/>
</dbReference>
<reference evidence="2 3" key="1">
    <citation type="submission" date="2017-04" db="EMBL/GenBank/DDBJ databases">
        <authorList>
            <person name="Afonso C.L."/>
            <person name="Miller P.J."/>
            <person name="Scott M.A."/>
            <person name="Spackman E."/>
            <person name="Goraichik I."/>
            <person name="Dimitrov K.M."/>
            <person name="Suarez D.L."/>
            <person name="Swayne D.E."/>
        </authorList>
    </citation>
    <scope>NUCLEOTIDE SEQUENCE [LARGE SCALE GENOMIC DNA]</scope>
    <source>
        <strain evidence="2 3">CGMCC 1.12644</strain>
    </source>
</reference>
<dbReference type="STRING" id="1387277.SAMN06295998_11844"/>
<protein>
    <submittedName>
        <fullName evidence="2">Uncharacterized protein</fullName>
    </submittedName>
</protein>
<sequence>MDILVSNVYLCRMFARFITMLAIFALTVIATVASAHAARMSVVPDQAMHVGEMTYTSGNNELSCDGEQHCGSADAGMCDVVCTSLSAFLTSPGEQAAHEYGPVTHDIPSGVIHASRAPGLDERPPKLRLL</sequence>
<name>A0A1W2DUR8_9RHOB</name>
<feature type="chain" id="PRO_5012664404" evidence="1">
    <location>
        <begin position="38"/>
        <end position="130"/>
    </location>
</feature>
<gene>
    <name evidence="2" type="ORF">SAMN06295998_11844</name>
</gene>
<dbReference type="OrthoDB" id="7849653at2"/>
<dbReference type="EMBL" id="FWYD01000018">
    <property type="protein sequence ID" value="SMD01285.1"/>
    <property type="molecule type" value="Genomic_DNA"/>
</dbReference>
<organism evidence="2 3">
    <name type="scientific">Primorskyibacter flagellatus</name>
    <dbReference type="NCBI Taxonomy" id="1387277"/>
    <lineage>
        <taxon>Bacteria</taxon>
        <taxon>Pseudomonadati</taxon>
        <taxon>Pseudomonadota</taxon>
        <taxon>Alphaproteobacteria</taxon>
        <taxon>Rhodobacterales</taxon>
        <taxon>Roseobacteraceae</taxon>
        <taxon>Primorskyibacter</taxon>
    </lineage>
</organism>
<dbReference type="Proteomes" id="UP000192330">
    <property type="component" value="Unassembled WGS sequence"/>
</dbReference>
<evidence type="ECO:0000313" key="3">
    <source>
        <dbReference type="Proteomes" id="UP000192330"/>
    </source>
</evidence>
<evidence type="ECO:0000313" key="2">
    <source>
        <dbReference type="EMBL" id="SMD01285.1"/>
    </source>
</evidence>
<keyword evidence="3" id="KW-1185">Reference proteome</keyword>
<feature type="signal peptide" evidence="1">
    <location>
        <begin position="1"/>
        <end position="37"/>
    </location>
</feature>
<dbReference type="AlphaFoldDB" id="A0A1W2DUR8"/>
<evidence type="ECO:0000256" key="1">
    <source>
        <dbReference type="SAM" id="SignalP"/>
    </source>
</evidence>
<keyword evidence="1" id="KW-0732">Signal</keyword>